<reference evidence="1" key="1">
    <citation type="journal article" date="2014" name="Nat. Commun.">
        <title>The tobacco genome sequence and its comparison with those of tomato and potato.</title>
        <authorList>
            <person name="Sierro N."/>
            <person name="Battey J.N."/>
            <person name="Ouadi S."/>
            <person name="Bakaher N."/>
            <person name="Bovet L."/>
            <person name="Willig A."/>
            <person name="Goepfert S."/>
            <person name="Peitsch M.C."/>
            <person name="Ivanov N.V."/>
        </authorList>
    </citation>
    <scope>NUCLEOTIDE SEQUENCE [LARGE SCALE GENOMIC DNA]</scope>
</reference>
<protein>
    <submittedName>
        <fullName evidence="2">Uncharacterized protein LOC142178437 isoform X2</fullName>
    </submittedName>
</protein>
<evidence type="ECO:0000313" key="2">
    <source>
        <dbReference type="RefSeq" id="XP_075104004.1"/>
    </source>
</evidence>
<reference evidence="2" key="2">
    <citation type="submission" date="2025-08" db="UniProtKB">
        <authorList>
            <consortium name="RefSeq"/>
        </authorList>
    </citation>
    <scope>IDENTIFICATION</scope>
    <source>
        <tissue evidence="2">Leaf</tissue>
    </source>
</reference>
<proteinExistence type="predicted"/>
<evidence type="ECO:0000313" key="1">
    <source>
        <dbReference type="Proteomes" id="UP000790787"/>
    </source>
</evidence>
<accession>A0AC58U3F0</accession>
<name>A0AC58U3F0_TOBAC</name>
<keyword evidence="1" id="KW-1185">Reference proteome</keyword>
<gene>
    <name evidence="2" type="primary">LOC142178437</name>
</gene>
<sequence length="148" mass="16797">MVVKQMINMLILLLYLGWIIVITCSIKRLNNNHSHLAPHKLDWKTGKTIGTGYESQGLYHMYKSQPPVAFTSATSVDLLHSRLFHPSLAKLQKLIPNLSTLSSFECQNPYHLPLKVFGCTCFVHDHSPGSDKLQPKSIKCVFLGYPRY</sequence>
<dbReference type="RefSeq" id="XP_075104004.1">
    <property type="nucleotide sequence ID" value="XM_075247903.1"/>
</dbReference>
<organism evidence="1 2">
    <name type="scientific">Nicotiana tabacum</name>
    <name type="common">Common tobacco</name>
    <dbReference type="NCBI Taxonomy" id="4097"/>
    <lineage>
        <taxon>Eukaryota</taxon>
        <taxon>Viridiplantae</taxon>
        <taxon>Streptophyta</taxon>
        <taxon>Embryophyta</taxon>
        <taxon>Tracheophyta</taxon>
        <taxon>Spermatophyta</taxon>
        <taxon>Magnoliopsida</taxon>
        <taxon>eudicotyledons</taxon>
        <taxon>Gunneridae</taxon>
        <taxon>Pentapetalae</taxon>
        <taxon>asterids</taxon>
        <taxon>lamiids</taxon>
        <taxon>Solanales</taxon>
        <taxon>Solanaceae</taxon>
        <taxon>Nicotianoideae</taxon>
        <taxon>Nicotianeae</taxon>
        <taxon>Nicotiana</taxon>
    </lineage>
</organism>
<dbReference type="Proteomes" id="UP000790787">
    <property type="component" value="Chromosome 24"/>
</dbReference>